<sequence>MFVGLLLLFSCSVLGQRYSEFPYSLNGQNHGYRSPWGPPKRPGRLNEERYNKRTSLDDVDKYKDLYDEFDYVDDRITKADKWEEFKEFAADLKENAENDPDHDWHDDLRKVIQWSRNLKKSPPDQSTFMRLKNEGLRPIVKPSPGMAGYWAESEKQPPARQKPPMSQQGPLRFLTGKQLADIALAKINAPNFQPGQPKPPLRMALEHNAENQNQFTTEKVQDHTAQSLPKYDDFNAPIKWVPMTSNETSDGLAKVTDPKNGRNREYIINGTVFVPIIDYSLERIGFTTQSPAPALTTEVAILRSVVQNMNFENIRQGDWLAYESVLGKNVARNNDNECRGEGCQARCRKSGCDTYCSGDTCRAGCVGYACNSFCSGPGCFSMCIGERCSSKCEGLSCDARCHGEGCEASCRRLSCTSNVNGKGHISGGTWRDHYPDYNNMNRPNY</sequence>
<dbReference type="AlphaFoldDB" id="D9HQ92"/>
<feature type="non-terminal residue" evidence="3">
    <location>
        <position position="445"/>
    </location>
</feature>
<reference evidence="3" key="1">
    <citation type="journal article" date="2010" name="Mol. Biol. Evol.">
        <title>Combined EST and proteomic analysis identifies rapidly evolving seminal fluid proteins in Heliconius butterflies.</title>
        <authorList>
            <person name="Walters J.R."/>
            <person name="Harrison R.G."/>
        </authorList>
    </citation>
    <scope>NUCLEOTIDE SEQUENCE</scope>
</reference>
<dbReference type="EMBL" id="HM023847">
    <property type="protein sequence ID" value="ADJ58580.1"/>
    <property type="molecule type" value="mRNA"/>
</dbReference>
<evidence type="ECO:0000313" key="3">
    <source>
        <dbReference type="EMBL" id="ADJ58580.1"/>
    </source>
</evidence>
<evidence type="ECO:0000256" key="2">
    <source>
        <dbReference type="SAM" id="SignalP"/>
    </source>
</evidence>
<organism evidence="3">
    <name type="scientific">Heliconius melpomene</name>
    <name type="common">Postman butterfly</name>
    <dbReference type="NCBI Taxonomy" id="34740"/>
    <lineage>
        <taxon>Eukaryota</taxon>
        <taxon>Metazoa</taxon>
        <taxon>Ecdysozoa</taxon>
        <taxon>Arthropoda</taxon>
        <taxon>Hexapoda</taxon>
        <taxon>Insecta</taxon>
        <taxon>Pterygota</taxon>
        <taxon>Neoptera</taxon>
        <taxon>Endopterygota</taxon>
        <taxon>Lepidoptera</taxon>
        <taxon>Glossata</taxon>
        <taxon>Ditrysia</taxon>
        <taxon>Papilionoidea</taxon>
        <taxon>Nymphalidae</taxon>
        <taxon>Heliconiinae</taxon>
        <taxon>Heliconiini</taxon>
        <taxon>Heliconius</taxon>
    </lineage>
</organism>
<proteinExistence type="evidence at transcript level"/>
<feature type="chain" id="PRO_5012022690" evidence="2">
    <location>
        <begin position="16"/>
        <end position="445"/>
    </location>
</feature>
<protein>
    <submittedName>
        <fullName evidence="3">Seminal fluid protein HACP043</fullName>
    </submittedName>
</protein>
<feature type="signal peptide" evidence="2">
    <location>
        <begin position="1"/>
        <end position="15"/>
    </location>
</feature>
<accession>D9HQ92</accession>
<keyword evidence="2" id="KW-0732">Signal</keyword>
<feature type="region of interest" description="Disordered" evidence="1">
    <location>
        <begin position="146"/>
        <end position="168"/>
    </location>
</feature>
<evidence type="ECO:0000256" key="1">
    <source>
        <dbReference type="SAM" id="MobiDB-lite"/>
    </source>
</evidence>
<name>D9HQ92_HELME</name>